<dbReference type="GO" id="GO:0046872">
    <property type="term" value="F:metal ion binding"/>
    <property type="evidence" value="ECO:0007669"/>
    <property type="project" value="UniProtKB-KW"/>
</dbReference>
<protein>
    <submittedName>
        <fullName evidence="5">Uncharacterized protein</fullName>
    </submittedName>
</protein>
<keyword evidence="6" id="KW-1185">Reference proteome</keyword>
<keyword evidence="2" id="KW-0479">Metal-binding</keyword>
<evidence type="ECO:0000256" key="2">
    <source>
        <dbReference type="ARBA" id="ARBA00022723"/>
    </source>
</evidence>
<accession>A0A4W5NRR4</accession>
<comment type="similarity">
    <text evidence="1">Belongs to the archaeal RpoM/eukaryotic RPA12/RPB9/RPC11 RNA polymerase family.</text>
</comment>
<organism evidence="5 6">
    <name type="scientific">Hucho hucho</name>
    <name type="common">huchen</name>
    <dbReference type="NCBI Taxonomy" id="62062"/>
    <lineage>
        <taxon>Eukaryota</taxon>
        <taxon>Metazoa</taxon>
        <taxon>Chordata</taxon>
        <taxon>Craniata</taxon>
        <taxon>Vertebrata</taxon>
        <taxon>Euteleostomi</taxon>
        <taxon>Actinopterygii</taxon>
        <taxon>Neopterygii</taxon>
        <taxon>Teleostei</taxon>
        <taxon>Protacanthopterygii</taxon>
        <taxon>Salmoniformes</taxon>
        <taxon>Salmonidae</taxon>
        <taxon>Salmoninae</taxon>
        <taxon>Hucho</taxon>
    </lineage>
</organism>
<dbReference type="PROSITE" id="PS01030">
    <property type="entry name" value="RNA_POL_M_15KD"/>
    <property type="match status" value="1"/>
</dbReference>
<evidence type="ECO:0000256" key="4">
    <source>
        <dbReference type="ARBA" id="ARBA00023163"/>
    </source>
</evidence>
<proteinExistence type="inferred from homology"/>
<dbReference type="Proteomes" id="UP000314982">
    <property type="component" value="Unassembled WGS sequence"/>
</dbReference>
<reference evidence="6" key="1">
    <citation type="submission" date="2018-06" db="EMBL/GenBank/DDBJ databases">
        <title>Genome assembly of Danube salmon.</title>
        <authorList>
            <person name="Macqueen D.J."/>
            <person name="Gundappa M.K."/>
        </authorList>
    </citation>
    <scope>NUCLEOTIDE SEQUENCE [LARGE SCALE GENOMIC DNA]</scope>
</reference>
<evidence type="ECO:0000256" key="3">
    <source>
        <dbReference type="ARBA" id="ARBA00022833"/>
    </source>
</evidence>
<evidence type="ECO:0000313" key="6">
    <source>
        <dbReference type="Proteomes" id="UP000314982"/>
    </source>
</evidence>
<name>A0A4W5NRR4_9TELE</name>
<dbReference type="Ensembl" id="ENSHHUT00000054433.1">
    <property type="protein sequence ID" value="ENSHHUP00000052583.1"/>
    <property type="gene ID" value="ENSHHUG00000031617.1"/>
</dbReference>
<keyword evidence="3" id="KW-0862">Zinc</keyword>
<sequence length="96" mass="10998">LSFFNGKLNFCYECGDLLPLPKLQETVFCFSCEEGKMKKRKVLKRMRNAEVEVEFDEDGDRKRDGGQRRVSSTVVTITLDLHYQPTSIYLSVAISA</sequence>
<keyword evidence="4" id="KW-0804">Transcription</keyword>
<dbReference type="InterPro" id="IPR019761">
    <property type="entry name" value="DNA-dir_RNA_pol-M_15_CS"/>
</dbReference>
<evidence type="ECO:0000313" key="5">
    <source>
        <dbReference type="Ensembl" id="ENSHHUP00000052583.1"/>
    </source>
</evidence>
<dbReference type="GeneTree" id="ENSGT00990000210367"/>
<evidence type="ECO:0000256" key="1">
    <source>
        <dbReference type="ARBA" id="ARBA00008925"/>
    </source>
</evidence>
<reference evidence="5" key="3">
    <citation type="submission" date="2025-09" db="UniProtKB">
        <authorList>
            <consortium name="Ensembl"/>
        </authorList>
    </citation>
    <scope>IDENTIFICATION</scope>
</reference>
<reference evidence="5" key="2">
    <citation type="submission" date="2025-08" db="UniProtKB">
        <authorList>
            <consortium name="Ensembl"/>
        </authorList>
    </citation>
    <scope>IDENTIFICATION</scope>
</reference>
<dbReference type="AlphaFoldDB" id="A0A4W5NRR4"/>